<evidence type="ECO:0000313" key="3">
    <source>
        <dbReference type="Proteomes" id="UP000198341"/>
    </source>
</evidence>
<dbReference type="GeneID" id="19012653"/>
<dbReference type="KEGG" id="bpg:Bathy12g00650"/>
<feature type="region of interest" description="Disordered" evidence="1">
    <location>
        <begin position="137"/>
        <end position="165"/>
    </location>
</feature>
<dbReference type="AlphaFoldDB" id="K8ELI4"/>
<dbReference type="eggNOG" id="ENOG502SCXR">
    <property type="taxonomic scope" value="Eukaryota"/>
</dbReference>
<keyword evidence="3" id="KW-1185">Reference proteome</keyword>
<organism evidence="2 3">
    <name type="scientific">Bathycoccus prasinos</name>
    <dbReference type="NCBI Taxonomy" id="41875"/>
    <lineage>
        <taxon>Eukaryota</taxon>
        <taxon>Viridiplantae</taxon>
        <taxon>Chlorophyta</taxon>
        <taxon>Mamiellophyceae</taxon>
        <taxon>Mamiellales</taxon>
        <taxon>Bathycoccaceae</taxon>
        <taxon>Bathycoccus</taxon>
    </lineage>
</organism>
<sequence>MKIMLAPTTIQTTKTPSVFAAARSNNARPTMKMNTTTTNTNKRHRRDVILFVSTLVLSSSKEAAMSNNNASFAKEDDDEETFQSPLIKALLEQTEENKALRKLQLETKYCLRQSQMGVGDCADIDEESIKRIQKERAEKLKNEAASKEEEGVDDGNASKSSSSVE</sequence>
<name>K8ELI4_9CHLO</name>
<accession>K8ELI4</accession>
<dbReference type="OrthoDB" id="2019425at2759"/>
<dbReference type="EMBL" id="FO082267">
    <property type="protein sequence ID" value="CCO19102.1"/>
    <property type="molecule type" value="Genomic_DNA"/>
</dbReference>
<dbReference type="Proteomes" id="UP000198341">
    <property type="component" value="Chromosome 12"/>
</dbReference>
<dbReference type="RefSeq" id="XP_007509987.1">
    <property type="nucleotide sequence ID" value="XM_007509925.1"/>
</dbReference>
<reference evidence="2 3" key="1">
    <citation type="submission" date="2011-10" db="EMBL/GenBank/DDBJ databases">
        <authorList>
            <person name="Genoscope - CEA"/>
        </authorList>
    </citation>
    <scope>NUCLEOTIDE SEQUENCE [LARGE SCALE GENOMIC DNA]</scope>
    <source>
        <strain evidence="2 3">RCC 1105</strain>
    </source>
</reference>
<gene>
    <name evidence="2" type="ordered locus">Bathy12g00650</name>
</gene>
<dbReference type="PANTHER" id="PTHR36730:SF1">
    <property type="entry name" value="CATHEPSIN PROPEPTIDE INHIBITOR DOMAIN-CONTAINING PROTEIN"/>
    <property type="match status" value="1"/>
</dbReference>
<evidence type="ECO:0000256" key="1">
    <source>
        <dbReference type="SAM" id="MobiDB-lite"/>
    </source>
</evidence>
<protein>
    <submittedName>
        <fullName evidence="2">Uncharacterized protein</fullName>
    </submittedName>
</protein>
<feature type="compositionally biased region" description="Basic and acidic residues" evidence="1">
    <location>
        <begin position="137"/>
        <end position="149"/>
    </location>
</feature>
<dbReference type="PANTHER" id="PTHR36730">
    <property type="entry name" value="OS03G0210700 PROTEIN"/>
    <property type="match status" value="1"/>
</dbReference>
<proteinExistence type="predicted"/>
<evidence type="ECO:0000313" key="2">
    <source>
        <dbReference type="EMBL" id="CCO19102.1"/>
    </source>
</evidence>